<proteinExistence type="predicted"/>
<name>A0AAV1S694_9ROSI</name>
<protein>
    <submittedName>
        <fullName evidence="1">Uncharacterized protein</fullName>
    </submittedName>
</protein>
<dbReference type="Proteomes" id="UP001314170">
    <property type="component" value="Unassembled WGS sequence"/>
</dbReference>
<comment type="caution">
    <text evidence="1">The sequence shown here is derived from an EMBL/GenBank/DDBJ whole genome shotgun (WGS) entry which is preliminary data.</text>
</comment>
<reference evidence="1 2" key="1">
    <citation type="submission" date="2024-01" db="EMBL/GenBank/DDBJ databases">
        <authorList>
            <person name="Waweru B."/>
        </authorList>
    </citation>
    <scope>NUCLEOTIDE SEQUENCE [LARGE SCALE GENOMIC DNA]</scope>
</reference>
<sequence length="61" mass="7106">MSLLLKRGFKYFRSISLCNQFLECTPHYRVLQSPVLPTQRIPAGCPRARIIRQALEEMKEA</sequence>
<evidence type="ECO:0000313" key="1">
    <source>
        <dbReference type="EMBL" id="CAK7346761.1"/>
    </source>
</evidence>
<evidence type="ECO:0000313" key="2">
    <source>
        <dbReference type="Proteomes" id="UP001314170"/>
    </source>
</evidence>
<gene>
    <name evidence="1" type="ORF">DCAF_LOCUS19439</name>
</gene>
<accession>A0AAV1S694</accession>
<keyword evidence="2" id="KW-1185">Reference proteome</keyword>
<organism evidence="1 2">
    <name type="scientific">Dovyalis caffra</name>
    <dbReference type="NCBI Taxonomy" id="77055"/>
    <lineage>
        <taxon>Eukaryota</taxon>
        <taxon>Viridiplantae</taxon>
        <taxon>Streptophyta</taxon>
        <taxon>Embryophyta</taxon>
        <taxon>Tracheophyta</taxon>
        <taxon>Spermatophyta</taxon>
        <taxon>Magnoliopsida</taxon>
        <taxon>eudicotyledons</taxon>
        <taxon>Gunneridae</taxon>
        <taxon>Pentapetalae</taxon>
        <taxon>rosids</taxon>
        <taxon>fabids</taxon>
        <taxon>Malpighiales</taxon>
        <taxon>Salicaceae</taxon>
        <taxon>Flacourtieae</taxon>
        <taxon>Dovyalis</taxon>
    </lineage>
</organism>
<dbReference type="EMBL" id="CAWUPB010001173">
    <property type="protein sequence ID" value="CAK7346761.1"/>
    <property type="molecule type" value="Genomic_DNA"/>
</dbReference>
<dbReference type="AlphaFoldDB" id="A0AAV1S694"/>